<dbReference type="EMBL" id="BMOE01000007">
    <property type="protein sequence ID" value="GGJ77746.1"/>
    <property type="molecule type" value="Genomic_DNA"/>
</dbReference>
<organism evidence="5 6">
    <name type="scientific">Deinococcus aquiradiocola</name>
    <dbReference type="NCBI Taxonomy" id="393059"/>
    <lineage>
        <taxon>Bacteria</taxon>
        <taxon>Thermotogati</taxon>
        <taxon>Deinococcota</taxon>
        <taxon>Deinococci</taxon>
        <taxon>Deinococcales</taxon>
        <taxon>Deinococcaceae</taxon>
        <taxon>Deinococcus</taxon>
    </lineage>
</organism>
<dbReference type="Pfam" id="PF17929">
    <property type="entry name" value="TetR_C_34"/>
    <property type="match status" value="1"/>
</dbReference>
<keyword evidence="1 2" id="KW-0238">DNA-binding</keyword>
<comment type="caution">
    <text evidence="5">The sequence shown here is derived from an EMBL/GenBank/DDBJ whole genome shotgun (WGS) entry which is preliminary data.</text>
</comment>
<dbReference type="Pfam" id="PF00440">
    <property type="entry name" value="TetR_N"/>
    <property type="match status" value="1"/>
</dbReference>
<evidence type="ECO:0000313" key="5">
    <source>
        <dbReference type="EMBL" id="GGJ77746.1"/>
    </source>
</evidence>
<evidence type="ECO:0000256" key="3">
    <source>
        <dbReference type="SAM" id="MobiDB-lite"/>
    </source>
</evidence>
<reference evidence="5" key="1">
    <citation type="journal article" date="2014" name="Int. J. Syst. Evol. Microbiol.">
        <title>Complete genome sequence of Corynebacterium casei LMG S-19264T (=DSM 44701T), isolated from a smear-ripened cheese.</title>
        <authorList>
            <consortium name="US DOE Joint Genome Institute (JGI-PGF)"/>
            <person name="Walter F."/>
            <person name="Albersmeier A."/>
            <person name="Kalinowski J."/>
            <person name="Ruckert C."/>
        </authorList>
    </citation>
    <scope>NUCLEOTIDE SEQUENCE</scope>
    <source>
        <strain evidence="5">JCM 14371</strain>
    </source>
</reference>
<protein>
    <submittedName>
        <fullName evidence="5">TetR family transcriptional regulator</fullName>
    </submittedName>
</protein>
<dbReference type="SUPFAM" id="SSF46689">
    <property type="entry name" value="Homeodomain-like"/>
    <property type="match status" value="1"/>
</dbReference>
<dbReference type="InterPro" id="IPR009057">
    <property type="entry name" value="Homeodomain-like_sf"/>
</dbReference>
<keyword evidence="6" id="KW-1185">Reference proteome</keyword>
<dbReference type="Gene3D" id="1.10.357.10">
    <property type="entry name" value="Tetracycline Repressor, domain 2"/>
    <property type="match status" value="1"/>
</dbReference>
<feature type="domain" description="HTH tetR-type" evidence="4">
    <location>
        <begin position="20"/>
        <end position="80"/>
    </location>
</feature>
<dbReference type="InterPro" id="IPR001647">
    <property type="entry name" value="HTH_TetR"/>
</dbReference>
<evidence type="ECO:0000313" key="6">
    <source>
        <dbReference type="Proteomes" id="UP000635726"/>
    </source>
</evidence>
<proteinExistence type="predicted"/>
<accession>A0A917UQU6</accession>
<evidence type="ECO:0000259" key="4">
    <source>
        <dbReference type="PROSITE" id="PS50977"/>
    </source>
</evidence>
<dbReference type="PROSITE" id="PS50977">
    <property type="entry name" value="HTH_TETR_2"/>
    <property type="match status" value="1"/>
</dbReference>
<dbReference type="InterPro" id="IPR041483">
    <property type="entry name" value="TetR_C_34"/>
</dbReference>
<evidence type="ECO:0000256" key="2">
    <source>
        <dbReference type="PROSITE-ProRule" id="PRU00335"/>
    </source>
</evidence>
<evidence type="ECO:0000256" key="1">
    <source>
        <dbReference type="ARBA" id="ARBA00023125"/>
    </source>
</evidence>
<gene>
    <name evidence="5" type="ORF">GCM10008939_22230</name>
</gene>
<feature type="compositionally biased region" description="Basic and acidic residues" evidence="3">
    <location>
        <begin position="8"/>
        <end position="20"/>
    </location>
</feature>
<dbReference type="AlphaFoldDB" id="A0A917UQU6"/>
<reference evidence="5" key="2">
    <citation type="submission" date="2020-09" db="EMBL/GenBank/DDBJ databases">
        <authorList>
            <person name="Sun Q."/>
            <person name="Ohkuma M."/>
        </authorList>
    </citation>
    <scope>NUCLEOTIDE SEQUENCE</scope>
    <source>
        <strain evidence="5">JCM 14371</strain>
    </source>
</reference>
<dbReference type="Proteomes" id="UP000635726">
    <property type="component" value="Unassembled WGS sequence"/>
</dbReference>
<sequence>MTSTAINDEFRRARTEEQRQQRRGHILGTTREMLQGRRLAELSFNEIARGVGLAKSNIMRYFESREAILLTLLQEDYAAWVDEVETELAQSMQPDPIERVAEVLSRTIMARSLLCELLTATPTVLEHNVTTEEIIPFKLGIQASMGRLMTLLSPALGTWTPEQKGVFLGELHATVTHTWALAHPASALEAAYAARPDIAVMPNPAQVVVREAIATVLTGLKYRRPLGRPSFMDEPDEGPVSG</sequence>
<feature type="DNA-binding region" description="H-T-H motif" evidence="2">
    <location>
        <begin position="43"/>
        <end position="62"/>
    </location>
</feature>
<dbReference type="RefSeq" id="WP_188963357.1">
    <property type="nucleotide sequence ID" value="NZ_BMOE01000007.1"/>
</dbReference>
<name>A0A917UQU6_9DEIO</name>
<dbReference type="GO" id="GO:0003677">
    <property type="term" value="F:DNA binding"/>
    <property type="evidence" value="ECO:0007669"/>
    <property type="project" value="UniProtKB-UniRule"/>
</dbReference>
<feature type="region of interest" description="Disordered" evidence="3">
    <location>
        <begin position="1"/>
        <end position="22"/>
    </location>
</feature>